<dbReference type="SMART" id="SM00409">
    <property type="entry name" value="IG"/>
    <property type="match status" value="2"/>
</dbReference>
<dbReference type="PANTHER" id="PTHR24100">
    <property type="entry name" value="BUTYROPHILIN"/>
    <property type="match status" value="1"/>
</dbReference>
<organism evidence="5 6">
    <name type="scientific">Scyliorhinus torazame</name>
    <name type="common">Cloudy catshark</name>
    <name type="synonym">Catulus torazame</name>
    <dbReference type="NCBI Taxonomy" id="75743"/>
    <lineage>
        <taxon>Eukaryota</taxon>
        <taxon>Metazoa</taxon>
        <taxon>Chordata</taxon>
        <taxon>Craniata</taxon>
        <taxon>Vertebrata</taxon>
        <taxon>Chondrichthyes</taxon>
        <taxon>Elasmobranchii</taxon>
        <taxon>Galeomorphii</taxon>
        <taxon>Galeoidea</taxon>
        <taxon>Carcharhiniformes</taxon>
        <taxon>Scyliorhinidae</taxon>
        <taxon>Scyliorhinus</taxon>
    </lineage>
</organism>
<dbReference type="Pfam" id="PF07686">
    <property type="entry name" value="V-set"/>
    <property type="match status" value="2"/>
</dbReference>
<dbReference type="GO" id="GO:0005102">
    <property type="term" value="F:signaling receptor binding"/>
    <property type="evidence" value="ECO:0007669"/>
    <property type="project" value="TreeGrafter"/>
</dbReference>
<dbReference type="AlphaFoldDB" id="A0A401NX49"/>
<dbReference type="InterPro" id="IPR013783">
    <property type="entry name" value="Ig-like_fold"/>
</dbReference>
<sequence length="489" mass="55370">MFIFRCMVEGKVQVADRIIKAITIDRIMRLLPIIYLHALYLLLHFQSRKMEKLRDLIMIRHESIVGVEEGHQFTASCRFSDIISKSGSFDIEWERTKEGHTLERLLHHSISPNEETVQYLSEKVKTRVHGSYLNASFSNLNLNPTLLEDSGKYFCYVNGLKSLTITLFVCIPFKDIFVDYEPKEVVEGTKVSIYCAAKEGFPEPLVQWIAAGEDITKEAITVTEILPGKIFDVKSSVVVTVKKGVKYICSIWNKHIENLLVDWVLPLPGVTVSTPYKNIVGIAGSSVELICDVSIPESDPVTIAELGFYWVNMDPNSKEHLIYSFVNEEENLDGQDLRYENRAFLYWEDFLEGSPDLKIKDVSIEDMGVYICRVTKREKLIGEDLLELRVAAPYSNPVITYGQHATNFRNVFLICQTKGGFPLGNISWLADNGNDITARSKTNAKLSDGYFDFRSGLHVSVAEGTRFTCVISNPWLPDKSSSTVTFISE</sequence>
<name>A0A401NX49_SCYTO</name>
<dbReference type="GO" id="GO:0050852">
    <property type="term" value="P:T cell receptor signaling pathway"/>
    <property type="evidence" value="ECO:0007669"/>
    <property type="project" value="TreeGrafter"/>
</dbReference>
<dbReference type="Gene3D" id="2.60.40.10">
    <property type="entry name" value="Immunoglobulins"/>
    <property type="match status" value="4"/>
</dbReference>
<gene>
    <name evidence="5" type="ORF">scyTo_0009958</name>
</gene>
<evidence type="ECO:0000259" key="4">
    <source>
        <dbReference type="PROSITE" id="PS50835"/>
    </source>
</evidence>
<evidence type="ECO:0000313" key="5">
    <source>
        <dbReference type="EMBL" id="GCB65446.1"/>
    </source>
</evidence>
<dbReference type="OrthoDB" id="9904387at2759"/>
<dbReference type="GO" id="GO:0001817">
    <property type="term" value="P:regulation of cytokine production"/>
    <property type="evidence" value="ECO:0007669"/>
    <property type="project" value="TreeGrafter"/>
</dbReference>
<keyword evidence="3" id="KW-0393">Immunoglobulin domain</keyword>
<dbReference type="PROSITE" id="PS50835">
    <property type="entry name" value="IG_LIKE"/>
    <property type="match status" value="4"/>
</dbReference>
<accession>A0A401NX49</accession>
<comment type="subcellular location">
    <subcellularLocation>
        <location evidence="1">Membrane</location>
    </subcellularLocation>
</comment>
<feature type="domain" description="Ig-like" evidence="4">
    <location>
        <begin position="268"/>
        <end position="382"/>
    </location>
</feature>
<dbReference type="InterPro" id="IPR050504">
    <property type="entry name" value="IgSF_BTN/MOG"/>
</dbReference>
<dbReference type="STRING" id="75743.A0A401NX49"/>
<dbReference type="InterPro" id="IPR003599">
    <property type="entry name" value="Ig_sub"/>
</dbReference>
<feature type="domain" description="Ig-like" evidence="4">
    <location>
        <begin position="172"/>
        <end position="251"/>
    </location>
</feature>
<dbReference type="Proteomes" id="UP000288216">
    <property type="component" value="Unassembled WGS sequence"/>
</dbReference>
<keyword evidence="2" id="KW-0472">Membrane</keyword>
<proteinExistence type="predicted"/>
<comment type="caution">
    <text evidence="5">The sequence shown here is derived from an EMBL/GenBank/DDBJ whole genome shotgun (WGS) entry which is preliminary data.</text>
</comment>
<reference evidence="5 6" key="1">
    <citation type="journal article" date="2018" name="Nat. Ecol. Evol.">
        <title>Shark genomes provide insights into elasmobranch evolution and the origin of vertebrates.</title>
        <authorList>
            <person name="Hara Y"/>
            <person name="Yamaguchi K"/>
            <person name="Onimaru K"/>
            <person name="Kadota M"/>
            <person name="Koyanagi M"/>
            <person name="Keeley SD"/>
            <person name="Tatsumi K"/>
            <person name="Tanaka K"/>
            <person name="Motone F"/>
            <person name="Kageyama Y"/>
            <person name="Nozu R"/>
            <person name="Adachi N"/>
            <person name="Nishimura O"/>
            <person name="Nakagawa R"/>
            <person name="Tanegashima C"/>
            <person name="Kiyatake I"/>
            <person name="Matsumoto R"/>
            <person name="Murakumo K"/>
            <person name="Nishida K"/>
            <person name="Terakita A"/>
            <person name="Kuratani S"/>
            <person name="Sato K"/>
            <person name="Hyodo S Kuraku.S."/>
        </authorList>
    </citation>
    <scope>NUCLEOTIDE SEQUENCE [LARGE SCALE GENOMIC DNA]</scope>
</reference>
<protein>
    <recommendedName>
        <fullName evidence="4">Ig-like domain-containing protein</fullName>
    </recommendedName>
</protein>
<dbReference type="OMA" id="DIEWERT"/>
<dbReference type="PANTHER" id="PTHR24100:SF151">
    <property type="entry name" value="ICOS LIGAND"/>
    <property type="match status" value="1"/>
</dbReference>
<evidence type="ECO:0000256" key="3">
    <source>
        <dbReference type="ARBA" id="ARBA00023319"/>
    </source>
</evidence>
<evidence type="ECO:0000256" key="2">
    <source>
        <dbReference type="ARBA" id="ARBA00023136"/>
    </source>
</evidence>
<dbReference type="GO" id="GO:0009897">
    <property type="term" value="C:external side of plasma membrane"/>
    <property type="evidence" value="ECO:0007669"/>
    <property type="project" value="TreeGrafter"/>
</dbReference>
<dbReference type="EMBL" id="BFAA01004201">
    <property type="protein sequence ID" value="GCB65446.1"/>
    <property type="molecule type" value="Genomic_DNA"/>
</dbReference>
<dbReference type="InterPro" id="IPR007110">
    <property type="entry name" value="Ig-like_dom"/>
</dbReference>
<dbReference type="InterPro" id="IPR013106">
    <property type="entry name" value="Ig_V-set"/>
</dbReference>
<dbReference type="InterPro" id="IPR036179">
    <property type="entry name" value="Ig-like_dom_sf"/>
</dbReference>
<evidence type="ECO:0000313" key="6">
    <source>
        <dbReference type="Proteomes" id="UP000288216"/>
    </source>
</evidence>
<feature type="domain" description="Ig-like" evidence="4">
    <location>
        <begin position="32"/>
        <end position="166"/>
    </location>
</feature>
<keyword evidence="6" id="KW-1185">Reference proteome</keyword>
<dbReference type="InterPro" id="IPR053896">
    <property type="entry name" value="BTN3A2-like_Ig-C"/>
</dbReference>
<dbReference type="CDD" id="cd00099">
    <property type="entry name" value="IgV"/>
    <property type="match status" value="1"/>
</dbReference>
<evidence type="ECO:0000256" key="1">
    <source>
        <dbReference type="ARBA" id="ARBA00004370"/>
    </source>
</evidence>
<dbReference type="SUPFAM" id="SSF48726">
    <property type="entry name" value="Immunoglobulin"/>
    <property type="match status" value="4"/>
</dbReference>
<dbReference type="Pfam" id="PF22705">
    <property type="entry name" value="C2-set_3"/>
    <property type="match status" value="2"/>
</dbReference>
<feature type="domain" description="Ig-like" evidence="4">
    <location>
        <begin position="397"/>
        <end position="485"/>
    </location>
</feature>